<reference evidence="5 6" key="1">
    <citation type="submission" date="2019-02" db="EMBL/GenBank/DDBJ databases">
        <title>Sequencing the genomes of 1000 actinobacteria strains.</title>
        <authorList>
            <person name="Klenk H.-P."/>
        </authorList>
    </citation>
    <scope>NUCLEOTIDE SEQUENCE [LARGE SCALE GENOMIC DNA]</scope>
    <source>
        <strain evidence="5 6">DSM 45888</strain>
    </source>
</reference>
<dbReference type="NCBIfam" id="TIGR01733">
    <property type="entry name" value="AA-adenyl-dom"/>
    <property type="match status" value="1"/>
</dbReference>
<feature type="compositionally biased region" description="Low complexity" evidence="3">
    <location>
        <begin position="524"/>
        <end position="537"/>
    </location>
</feature>
<dbReference type="GO" id="GO:0031177">
    <property type="term" value="F:phosphopantetheine binding"/>
    <property type="evidence" value="ECO:0007669"/>
    <property type="project" value="InterPro"/>
</dbReference>
<dbReference type="PANTHER" id="PTHR45527:SF1">
    <property type="entry name" value="FATTY ACID SYNTHASE"/>
    <property type="match status" value="1"/>
</dbReference>
<feature type="region of interest" description="Disordered" evidence="3">
    <location>
        <begin position="1"/>
        <end position="21"/>
    </location>
</feature>
<dbReference type="InterPro" id="IPR000873">
    <property type="entry name" value="AMP-dep_synth/lig_dom"/>
</dbReference>
<name>A0A4V2FP70_9ACTN</name>
<dbReference type="PANTHER" id="PTHR45527">
    <property type="entry name" value="NONRIBOSOMAL PEPTIDE SYNTHETASE"/>
    <property type="match status" value="1"/>
</dbReference>
<dbReference type="CDD" id="cd12117">
    <property type="entry name" value="A_NRPS_Srf_like"/>
    <property type="match status" value="1"/>
</dbReference>
<dbReference type="InterPro" id="IPR009081">
    <property type="entry name" value="PP-bd_ACP"/>
</dbReference>
<evidence type="ECO:0000256" key="3">
    <source>
        <dbReference type="SAM" id="MobiDB-lite"/>
    </source>
</evidence>
<dbReference type="Gene3D" id="3.30.300.30">
    <property type="match status" value="1"/>
</dbReference>
<dbReference type="SUPFAM" id="SSF56801">
    <property type="entry name" value="Acetyl-CoA synthetase-like"/>
    <property type="match status" value="1"/>
</dbReference>
<evidence type="ECO:0000313" key="5">
    <source>
        <dbReference type="EMBL" id="RZT79750.1"/>
    </source>
</evidence>
<keyword evidence="6" id="KW-1185">Reference proteome</keyword>
<dbReference type="Gene3D" id="3.40.50.980">
    <property type="match status" value="2"/>
</dbReference>
<evidence type="ECO:0000256" key="1">
    <source>
        <dbReference type="ARBA" id="ARBA00022450"/>
    </source>
</evidence>
<dbReference type="InterPro" id="IPR020845">
    <property type="entry name" value="AMP-binding_CS"/>
</dbReference>
<dbReference type="GO" id="GO:0005737">
    <property type="term" value="C:cytoplasm"/>
    <property type="evidence" value="ECO:0007669"/>
    <property type="project" value="TreeGrafter"/>
</dbReference>
<gene>
    <name evidence="5" type="ORF">EV382_2987</name>
</gene>
<dbReference type="SMART" id="SM00823">
    <property type="entry name" value="PKS_PP"/>
    <property type="match status" value="1"/>
</dbReference>
<dbReference type="InterPro" id="IPR010071">
    <property type="entry name" value="AA_adenyl_dom"/>
</dbReference>
<dbReference type="InterPro" id="IPR045851">
    <property type="entry name" value="AMP-bd_C_sf"/>
</dbReference>
<dbReference type="InterPro" id="IPR020806">
    <property type="entry name" value="PKS_PP-bd"/>
</dbReference>
<dbReference type="Pfam" id="PF00501">
    <property type="entry name" value="AMP-binding"/>
    <property type="match status" value="1"/>
</dbReference>
<feature type="compositionally biased region" description="Polar residues" evidence="3">
    <location>
        <begin position="1"/>
        <end position="13"/>
    </location>
</feature>
<comment type="caution">
    <text evidence="5">The sequence shown here is derived from an EMBL/GenBank/DDBJ whole genome shotgun (WGS) entry which is preliminary data.</text>
</comment>
<dbReference type="FunFam" id="3.30.300.30:FF:000010">
    <property type="entry name" value="Enterobactin synthetase component F"/>
    <property type="match status" value="1"/>
</dbReference>
<dbReference type="SUPFAM" id="SSF47336">
    <property type="entry name" value="ACP-like"/>
    <property type="match status" value="1"/>
</dbReference>
<dbReference type="Pfam" id="PF00550">
    <property type="entry name" value="PP-binding"/>
    <property type="match status" value="1"/>
</dbReference>
<dbReference type="Pfam" id="PF13193">
    <property type="entry name" value="AMP-binding_C"/>
    <property type="match status" value="1"/>
</dbReference>
<evidence type="ECO:0000259" key="4">
    <source>
        <dbReference type="PROSITE" id="PS50075"/>
    </source>
</evidence>
<dbReference type="EMBL" id="SHKK01000001">
    <property type="protein sequence ID" value="RZT79750.1"/>
    <property type="molecule type" value="Genomic_DNA"/>
</dbReference>
<dbReference type="AlphaFoldDB" id="A0A4V2FP70"/>
<dbReference type="InterPro" id="IPR025110">
    <property type="entry name" value="AMP-bd_C"/>
</dbReference>
<dbReference type="PROSITE" id="PS00455">
    <property type="entry name" value="AMP_BINDING"/>
    <property type="match status" value="1"/>
</dbReference>
<accession>A0A4V2FP70</accession>
<dbReference type="InterPro" id="IPR036736">
    <property type="entry name" value="ACP-like_sf"/>
</dbReference>
<proteinExistence type="predicted"/>
<keyword evidence="1" id="KW-0596">Phosphopantetheine</keyword>
<dbReference type="PROSITE" id="PS50075">
    <property type="entry name" value="CARRIER"/>
    <property type="match status" value="1"/>
</dbReference>
<feature type="region of interest" description="Disordered" evidence="3">
    <location>
        <begin position="517"/>
        <end position="537"/>
    </location>
</feature>
<dbReference type="Proteomes" id="UP000293781">
    <property type="component" value="Unassembled WGS sequence"/>
</dbReference>
<evidence type="ECO:0000256" key="2">
    <source>
        <dbReference type="ARBA" id="ARBA00022553"/>
    </source>
</evidence>
<sequence length="612" mass="64468">MTTAGPLRTSSPSPAWADLPDPGRGTVVARLRSWAEEQPDAPAVRFADDILSYRELDERATELAVRLRRRGVGAESPVAVLVERGPALTVAILAVLKAGGCYVPVLPGFPPATLAGLVTRLHPPVILVDDPARGVALPHGPHVVTVGAVDDEPVPGTAAVAPAPPRLFPEQLACVLFTSGSTGEPKGVAVTHGDIVALAADPSWRPAALRRVLVHSPHAWDAMTLEVWVPLLNGREVLIAPPGPLDIDRYAELLGAGRVSGLWITAGLFALLAEENPACFAGLVEVWTGGDVVSPRAVARVAARCPQVRIANGYGPSETTVFATRHDIRPGHDYSGVVPIGRPLAGMNAHVLDDALRPVATGIAGELYVSGPGVVRGYHSSPGETAARFVPDPFAADGTRMYRTGDIVRCNADGEFEFVGRADDQVKIRGHRVETGEVEVVLGRHPAVARCVVVARDDGTGDKRLLAYVLPAEGDGTRPAALRDHLARMLPGHMVPDAVTTVASIPLTRNGKVDRAALPDMPRSAGSSAGAGAQPGSSASAMVDRLCQVFAEALGVPRLSPDDNFFELGGHSLIAVRLVRRLREKEGIELTIQQFLEGPTVADVLARQRVSP</sequence>
<dbReference type="PROSITE" id="PS00012">
    <property type="entry name" value="PHOSPHOPANTETHEINE"/>
    <property type="match status" value="1"/>
</dbReference>
<dbReference type="Gene3D" id="3.40.50.1820">
    <property type="entry name" value="alpha/beta hydrolase"/>
    <property type="match status" value="1"/>
</dbReference>
<dbReference type="InterPro" id="IPR006162">
    <property type="entry name" value="Ppantetheine_attach_site"/>
</dbReference>
<dbReference type="InterPro" id="IPR029058">
    <property type="entry name" value="AB_hydrolase_fold"/>
</dbReference>
<evidence type="ECO:0000313" key="6">
    <source>
        <dbReference type="Proteomes" id="UP000293781"/>
    </source>
</evidence>
<dbReference type="GO" id="GO:0043041">
    <property type="term" value="P:amino acid activation for nonribosomal peptide biosynthetic process"/>
    <property type="evidence" value="ECO:0007669"/>
    <property type="project" value="TreeGrafter"/>
</dbReference>
<feature type="domain" description="Carrier" evidence="4">
    <location>
        <begin position="537"/>
        <end position="612"/>
    </location>
</feature>
<dbReference type="Gene3D" id="2.30.38.10">
    <property type="entry name" value="Luciferase, Domain 3"/>
    <property type="match status" value="1"/>
</dbReference>
<keyword evidence="2" id="KW-0597">Phosphoprotein</keyword>
<dbReference type="GO" id="GO:0044550">
    <property type="term" value="P:secondary metabolite biosynthetic process"/>
    <property type="evidence" value="ECO:0007669"/>
    <property type="project" value="TreeGrafter"/>
</dbReference>
<protein>
    <submittedName>
        <fullName evidence="5">Amino acid adenylation domain-containing protein</fullName>
    </submittedName>
</protein>
<organism evidence="5 6">
    <name type="scientific">Micromonospora violae</name>
    <dbReference type="NCBI Taxonomy" id="1278207"/>
    <lineage>
        <taxon>Bacteria</taxon>
        <taxon>Bacillati</taxon>
        <taxon>Actinomycetota</taxon>
        <taxon>Actinomycetes</taxon>
        <taxon>Micromonosporales</taxon>
        <taxon>Micromonosporaceae</taxon>
        <taxon>Micromonospora</taxon>
    </lineage>
</organism>